<proteinExistence type="predicted"/>
<sequence length="79" mass="8967">MPGGVVLLLDLRDVLRLTGRRGHCRQNTLVLAPMKIEERTHTESRCLITVFVCCFTFCGNNRERVGSCVMSMSYRAPHL</sequence>
<evidence type="ECO:0000313" key="2">
    <source>
        <dbReference type="Proteomes" id="UP000015106"/>
    </source>
</evidence>
<keyword evidence="2" id="KW-1185">Reference proteome</keyword>
<organism evidence="1 2">
    <name type="scientific">Triticum urartu</name>
    <name type="common">Red wild einkorn</name>
    <name type="synonym">Crithodium urartu</name>
    <dbReference type="NCBI Taxonomy" id="4572"/>
    <lineage>
        <taxon>Eukaryota</taxon>
        <taxon>Viridiplantae</taxon>
        <taxon>Streptophyta</taxon>
        <taxon>Embryophyta</taxon>
        <taxon>Tracheophyta</taxon>
        <taxon>Spermatophyta</taxon>
        <taxon>Magnoliopsida</taxon>
        <taxon>Liliopsida</taxon>
        <taxon>Poales</taxon>
        <taxon>Poaceae</taxon>
        <taxon>BOP clade</taxon>
        <taxon>Pooideae</taxon>
        <taxon>Triticodae</taxon>
        <taxon>Triticeae</taxon>
        <taxon>Triticinae</taxon>
        <taxon>Triticum</taxon>
    </lineage>
</organism>
<evidence type="ECO:0000313" key="1">
    <source>
        <dbReference type="EnsemblPlants" id="TuG1812G0300005243.01.T01"/>
    </source>
</evidence>
<reference evidence="2" key="1">
    <citation type="journal article" date="2013" name="Nature">
        <title>Draft genome of the wheat A-genome progenitor Triticum urartu.</title>
        <authorList>
            <person name="Ling H.Q."/>
            <person name="Zhao S."/>
            <person name="Liu D."/>
            <person name="Wang J."/>
            <person name="Sun H."/>
            <person name="Zhang C."/>
            <person name="Fan H."/>
            <person name="Li D."/>
            <person name="Dong L."/>
            <person name="Tao Y."/>
            <person name="Gao C."/>
            <person name="Wu H."/>
            <person name="Li Y."/>
            <person name="Cui Y."/>
            <person name="Guo X."/>
            <person name="Zheng S."/>
            <person name="Wang B."/>
            <person name="Yu K."/>
            <person name="Liang Q."/>
            <person name="Yang W."/>
            <person name="Lou X."/>
            <person name="Chen J."/>
            <person name="Feng M."/>
            <person name="Jian J."/>
            <person name="Zhang X."/>
            <person name="Luo G."/>
            <person name="Jiang Y."/>
            <person name="Liu J."/>
            <person name="Wang Z."/>
            <person name="Sha Y."/>
            <person name="Zhang B."/>
            <person name="Wu H."/>
            <person name="Tang D."/>
            <person name="Shen Q."/>
            <person name="Xue P."/>
            <person name="Zou S."/>
            <person name="Wang X."/>
            <person name="Liu X."/>
            <person name="Wang F."/>
            <person name="Yang Y."/>
            <person name="An X."/>
            <person name="Dong Z."/>
            <person name="Zhang K."/>
            <person name="Zhang X."/>
            <person name="Luo M.C."/>
            <person name="Dvorak J."/>
            <person name="Tong Y."/>
            <person name="Wang J."/>
            <person name="Yang H."/>
            <person name="Li Z."/>
            <person name="Wang D."/>
            <person name="Zhang A."/>
            <person name="Wang J."/>
        </authorList>
    </citation>
    <scope>NUCLEOTIDE SEQUENCE</scope>
    <source>
        <strain evidence="2">cv. G1812</strain>
    </source>
</reference>
<accession>A0A8R7PZ71</accession>
<dbReference type="Proteomes" id="UP000015106">
    <property type="component" value="Chromosome 3"/>
</dbReference>
<reference evidence="1" key="3">
    <citation type="submission" date="2022-06" db="UniProtKB">
        <authorList>
            <consortium name="EnsemblPlants"/>
        </authorList>
    </citation>
    <scope>IDENTIFICATION</scope>
</reference>
<protein>
    <submittedName>
        <fullName evidence="1">Uncharacterized protein</fullName>
    </submittedName>
</protein>
<dbReference type="AlphaFoldDB" id="A0A8R7PZ71"/>
<name>A0A8R7PZ71_TRIUA</name>
<dbReference type="EnsemblPlants" id="TuG1812G0300005243.01.T01">
    <property type="protein sequence ID" value="TuG1812G0300005243.01.T01"/>
    <property type="gene ID" value="TuG1812G0300005243.01"/>
</dbReference>
<dbReference type="Gramene" id="TuG1812G0300005243.01.T01">
    <property type="protein sequence ID" value="TuG1812G0300005243.01.T01"/>
    <property type="gene ID" value="TuG1812G0300005243.01"/>
</dbReference>
<reference evidence="1" key="2">
    <citation type="submission" date="2018-03" db="EMBL/GenBank/DDBJ databases">
        <title>The Triticum urartu genome reveals the dynamic nature of wheat genome evolution.</title>
        <authorList>
            <person name="Ling H."/>
            <person name="Ma B."/>
            <person name="Shi X."/>
            <person name="Liu H."/>
            <person name="Dong L."/>
            <person name="Sun H."/>
            <person name="Cao Y."/>
            <person name="Gao Q."/>
            <person name="Zheng S."/>
            <person name="Li Y."/>
            <person name="Yu Y."/>
            <person name="Du H."/>
            <person name="Qi M."/>
            <person name="Li Y."/>
            <person name="Yu H."/>
            <person name="Cui Y."/>
            <person name="Wang N."/>
            <person name="Chen C."/>
            <person name="Wu H."/>
            <person name="Zhao Y."/>
            <person name="Zhang J."/>
            <person name="Li Y."/>
            <person name="Zhou W."/>
            <person name="Zhang B."/>
            <person name="Hu W."/>
            <person name="Eijk M."/>
            <person name="Tang J."/>
            <person name="Witsenboer H."/>
            <person name="Zhao S."/>
            <person name="Li Z."/>
            <person name="Zhang A."/>
            <person name="Wang D."/>
            <person name="Liang C."/>
        </authorList>
    </citation>
    <scope>NUCLEOTIDE SEQUENCE [LARGE SCALE GENOMIC DNA]</scope>
    <source>
        <strain evidence="1">cv. G1812</strain>
    </source>
</reference>